<dbReference type="RefSeq" id="WP_188254615.1">
    <property type="nucleotide sequence ID" value="NZ_JABVCF010000005.1"/>
</dbReference>
<protein>
    <recommendedName>
        <fullName evidence="4">HlyD family secretion protein</fullName>
    </recommendedName>
</protein>
<comment type="caution">
    <text evidence="2">The sequence shown here is derived from an EMBL/GenBank/DDBJ whole genome shotgun (WGS) entry which is preliminary data.</text>
</comment>
<gene>
    <name evidence="2" type="ORF">KEU06_10520</name>
</gene>
<dbReference type="AlphaFoldDB" id="A0A942DXU0"/>
<feature type="transmembrane region" description="Helical" evidence="1">
    <location>
        <begin position="35"/>
        <end position="54"/>
    </location>
</feature>
<dbReference type="EMBL" id="JAGWCR010000005">
    <property type="protein sequence ID" value="MBS3649042.1"/>
    <property type="molecule type" value="Genomic_DNA"/>
</dbReference>
<accession>A0A942DXU0</accession>
<proteinExistence type="predicted"/>
<keyword evidence="1" id="KW-1133">Transmembrane helix</keyword>
<organism evidence="2 3">
    <name type="scientific">Pseudaminobacter soli</name>
    <name type="common">ex Zhang et al. 2022</name>
    <dbReference type="NCBI Taxonomy" id="2831468"/>
    <lineage>
        <taxon>Bacteria</taxon>
        <taxon>Pseudomonadati</taxon>
        <taxon>Pseudomonadota</taxon>
        <taxon>Alphaproteobacteria</taxon>
        <taxon>Hyphomicrobiales</taxon>
        <taxon>Phyllobacteriaceae</taxon>
        <taxon>Pseudaminobacter</taxon>
    </lineage>
</organism>
<name>A0A942DXU0_9HYPH</name>
<evidence type="ECO:0000256" key="1">
    <source>
        <dbReference type="SAM" id="Phobius"/>
    </source>
</evidence>
<keyword evidence="1" id="KW-0472">Membrane</keyword>
<keyword evidence="3" id="KW-1185">Reference proteome</keyword>
<sequence>MTLVRQLFRPEVIEFEQNGRQWGEVVLLQPVSTRIMAWSAVALVALIVVFLALAQYSRKETVSGYLTPATGTVRIVAPRQGAVRA</sequence>
<dbReference type="Proteomes" id="UP000680348">
    <property type="component" value="Unassembled WGS sequence"/>
</dbReference>
<evidence type="ECO:0000313" key="2">
    <source>
        <dbReference type="EMBL" id="MBS3649042.1"/>
    </source>
</evidence>
<keyword evidence="1" id="KW-0812">Transmembrane</keyword>
<reference evidence="2" key="1">
    <citation type="submission" date="2021-04" db="EMBL/GenBank/DDBJ databases">
        <title>Pseudaminobacter soli sp. nov., isolated from paddy soil contaminated by heavy metals.</title>
        <authorList>
            <person name="Zhang K."/>
        </authorList>
    </citation>
    <scope>NUCLEOTIDE SEQUENCE</scope>
    <source>
        <strain evidence="2">19-2017</strain>
    </source>
</reference>
<evidence type="ECO:0008006" key="4">
    <source>
        <dbReference type="Google" id="ProtNLM"/>
    </source>
</evidence>
<evidence type="ECO:0000313" key="3">
    <source>
        <dbReference type="Proteomes" id="UP000680348"/>
    </source>
</evidence>